<dbReference type="GO" id="GO:0008270">
    <property type="term" value="F:zinc ion binding"/>
    <property type="evidence" value="ECO:0007669"/>
    <property type="project" value="InterPro"/>
</dbReference>
<evidence type="ECO:0000256" key="4">
    <source>
        <dbReference type="ARBA" id="ARBA00012384"/>
    </source>
</evidence>
<dbReference type="FunFam" id="3.30.428.10:FF:000001">
    <property type="entry name" value="Galactose-1-phosphate uridylyltransferase"/>
    <property type="match status" value="1"/>
</dbReference>
<evidence type="ECO:0000256" key="13">
    <source>
        <dbReference type="PIRSR" id="PIRSR000808-1"/>
    </source>
</evidence>
<evidence type="ECO:0000256" key="5">
    <source>
        <dbReference type="ARBA" id="ARBA00016340"/>
    </source>
</evidence>
<evidence type="ECO:0000256" key="8">
    <source>
        <dbReference type="ARBA" id="ARBA00022723"/>
    </source>
</evidence>
<keyword evidence="11 16" id="KW-0119">Carbohydrate metabolism</keyword>
<keyword evidence="9 14" id="KW-0862">Zinc</keyword>
<dbReference type="CDD" id="cd00608">
    <property type="entry name" value="GalT"/>
    <property type="match status" value="1"/>
</dbReference>
<feature type="active site" description="Tele-UMP-histidine intermediate" evidence="13">
    <location>
        <position position="160"/>
    </location>
</feature>
<dbReference type="UniPathway" id="UPA00214"/>
<dbReference type="EMBL" id="WTYI01000001">
    <property type="protein sequence ID" value="MXO94821.1"/>
    <property type="molecule type" value="Genomic_DNA"/>
</dbReference>
<keyword evidence="6 16" id="KW-0808">Transferase</keyword>
<dbReference type="SUPFAM" id="SSF54197">
    <property type="entry name" value="HIT-like"/>
    <property type="match status" value="2"/>
</dbReference>
<dbReference type="EC" id="2.7.7.12" evidence="4 12"/>
<dbReference type="GO" id="GO:0005737">
    <property type="term" value="C:cytoplasm"/>
    <property type="evidence" value="ECO:0007669"/>
    <property type="project" value="TreeGrafter"/>
</dbReference>
<dbReference type="RefSeq" id="WP_160594203.1">
    <property type="nucleotide sequence ID" value="NZ_WTYI01000001.1"/>
</dbReference>
<protein>
    <recommendedName>
        <fullName evidence="5 12">Galactose-1-phosphate uridylyltransferase</fullName>
        <ecNumber evidence="4 12">2.7.7.12</ecNumber>
    </recommendedName>
</protein>
<dbReference type="NCBIfam" id="NF008724">
    <property type="entry name" value="PRK11720.1"/>
    <property type="match status" value="1"/>
</dbReference>
<comment type="caution">
    <text evidence="19">The sequence shown here is derived from an EMBL/GenBank/DDBJ whole genome shotgun (WGS) entry which is preliminary data.</text>
</comment>
<accession>A0A6I4TIG4</accession>
<dbReference type="InterPro" id="IPR001937">
    <property type="entry name" value="GalP_UDPtransf1"/>
</dbReference>
<reference evidence="19 20" key="1">
    <citation type="submission" date="2019-12" db="EMBL/GenBank/DDBJ databases">
        <title>Genomic-based taxomic classification of the family Erythrobacteraceae.</title>
        <authorList>
            <person name="Xu L."/>
        </authorList>
    </citation>
    <scope>NUCLEOTIDE SEQUENCE [LARGE SCALE GENOMIC DNA]</scope>
    <source>
        <strain evidence="19 20">JCM 12189</strain>
    </source>
</reference>
<comment type="catalytic activity">
    <reaction evidence="1 16">
        <text>alpha-D-galactose 1-phosphate + UDP-alpha-D-glucose = alpha-D-glucose 1-phosphate + UDP-alpha-D-galactose</text>
        <dbReference type="Rhea" id="RHEA:13989"/>
        <dbReference type="ChEBI" id="CHEBI:58336"/>
        <dbReference type="ChEBI" id="CHEBI:58601"/>
        <dbReference type="ChEBI" id="CHEBI:58885"/>
        <dbReference type="ChEBI" id="CHEBI:66914"/>
        <dbReference type="EC" id="2.7.7.12"/>
    </reaction>
</comment>
<evidence type="ECO:0000256" key="9">
    <source>
        <dbReference type="ARBA" id="ARBA00022833"/>
    </source>
</evidence>
<dbReference type="PIRSF" id="PIRSF000808">
    <property type="entry name" value="GalT"/>
    <property type="match status" value="1"/>
</dbReference>
<feature type="binding site" evidence="15">
    <location>
        <position position="176"/>
    </location>
    <ligand>
        <name>Fe cation</name>
        <dbReference type="ChEBI" id="CHEBI:24875"/>
    </ligand>
</feature>
<evidence type="ECO:0000256" key="2">
    <source>
        <dbReference type="ARBA" id="ARBA00004947"/>
    </source>
</evidence>
<evidence type="ECO:0000256" key="15">
    <source>
        <dbReference type="PIRSR" id="PIRSR000808-4"/>
    </source>
</evidence>
<keyword evidence="15" id="KW-0408">Iron</keyword>
<feature type="binding site" evidence="14">
    <location>
        <position position="51"/>
    </location>
    <ligand>
        <name>Zn(2+)</name>
        <dbReference type="ChEBI" id="CHEBI:29105"/>
    </ligand>
</feature>
<dbReference type="Pfam" id="PF01087">
    <property type="entry name" value="GalP_UDP_transf"/>
    <property type="match status" value="1"/>
</dbReference>
<dbReference type="GO" id="GO:0008108">
    <property type="term" value="F:UDP-glucose:hexose-1-phosphate uridylyltransferase activity"/>
    <property type="evidence" value="ECO:0007669"/>
    <property type="project" value="UniProtKB-UniRule"/>
</dbReference>
<keyword evidence="10 16" id="KW-0299">Galactose metabolism</keyword>
<dbReference type="OrthoDB" id="9769064at2"/>
<organism evidence="19 20">
    <name type="scientific">Qipengyuania aquimaris</name>
    <dbReference type="NCBI Taxonomy" id="255984"/>
    <lineage>
        <taxon>Bacteria</taxon>
        <taxon>Pseudomonadati</taxon>
        <taxon>Pseudomonadota</taxon>
        <taxon>Alphaproteobacteria</taxon>
        <taxon>Sphingomonadales</taxon>
        <taxon>Erythrobacteraceae</taxon>
        <taxon>Qipengyuania</taxon>
    </lineage>
</organism>
<feature type="binding site" evidence="15">
    <location>
        <position position="291"/>
    </location>
    <ligand>
        <name>Fe cation</name>
        <dbReference type="ChEBI" id="CHEBI:24875"/>
    </ligand>
</feature>
<dbReference type="NCBIfam" id="TIGR00209">
    <property type="entry name" value="galT_1"/>
    <property type="match status" value="1"/>
</dbReference>
<evidence type="ECO:0000256" key="3">
    <source>
        <dbReference type="ARBA" id="ARBA00010951"/>
    </source>
</evidence>
<keyword evidence="7 16" id="KW-0548">Nucleotidyltransferase</keyword>
<dbReference type="Pfam" id="PF02744">
    <property type="entry name" value="GalP_UDP_tr_C"/>
    <property type="match status" value="1"/>
</dbReference>
<dbReference type="PANTHER" id="PTHR11943">
    <property type="entry name" value="GALACTOSE-1-PHOSPHATE URIDYLYLTRANSFERASE"/>
    <property type="match status" value="1"/>
</dbReference>
<feature type="binding site" evidence="14">
    <location>
        <position position="48"/>
    </location>
    <ligand>
        <name>Zn(2+)</name>
        <dbReference type="ChEBI" id="CHEBI:29105"/>
    </ligand>
</feature>
<feature type="domain" description="Galactose-1-phosphate uridyl transferase C-terminal" evidence="18">
    <location>
        <begin position="177"/>
        <end position="332"/>
    </location>
</feature>
<dbReference type="AlphaFoldDB" id="A0A6I4TIG4"/>
<feature type="binding site" evidence="14">
    <location>
        <position position="109"/>
    </location>
    <ligand>
        <name>Zn(2+)</name>
        <dbReference type="ChEBI" id="CHEBI:29105"/>
    </ligand>
</feature>
<keyword evidence="20" id="KW-1185">Reference proteome</keyword>
<sequence>MSETAPHRRKNLLTGDYVLVSPQRMARPWQGERKKAQDEKRTRHDPTCYLCPGNERSGGITNPGYEGTYVFPNDFPALLEESEKRADADLFIEEPARGEARVICYSPDHSATLARMSATNRRSVVDTWCSLSAEVGSRWAHVQIFENKGAMMGASSPHPHGQLWASDFVPTQVRREDDRQREYSERSGTNLLAEVAKGEAEAQQRIVTQNERWLAIVPHWAAWPFETLLIARSDDRRLEDLDEQGRAALVDILGELLPAYDRLFDTDFPYSMGWHGAPHQLGDDTGHWRLHAHFYPPLLRSADIRKHMVGFELMGEAQRDLTPEAAAERIRAEL</sequence>
<evidence type="ECO:0000256" key="7">
    <source>
        <dbReference type="ARBA" id="ARBA00022695"/>
    </source>
</evidence>
<dbReference type="PROSITE" id="PS00117">
    <property type="entry name" value="GAL_P_UDP_TRANSF_I"/>
    <property type="match status" value="1"/>
</dbReference>
<dbReference type="InterPro" id="IPR005849">
    <property type="entry name" value="GalP_Utransf_N"/>
</dbReference>
<feature type="binding site" evidence="15">
    <location>
        <position position="293"/>
    </location>
    <ligand>
        <name>Fe cation</name>
        <dbReference type="ChEBI" id="CHEBI:24875"/>
    </ligand>
</feature>
<evidence type="ECO:0000313" key="20">
    <source>
        <dbReference type="Proteomes" id="UP000432727"/>
    </source>
</evidence>
<name>A0A6I4TIG4_9SPHN</name>
<proteinExistence type="inferred from homology"/>
<feature type="domain" description="Galactose-1-phosphate uridyl transferase N-terminal" evidence="17">
    <location>
        <begin position="4"/>
        <end position="170"/>
    </location>
</feature>
<dbReference type="PANTHER" id="PTHR11943:SF1">
    <property type="entry name" value="GALACTOSE-1-PHOSPHATE URIDYLYLTRANSFERASE"/>
    <property type="match status" value="1"/>
</dbReference>
<evidence type="ECO:0000256" key="10">
    <source>
        <dbReference type="ARBA" id="ARBA00023144"/>
    </source>
</evidence>
<feature type="binding site" evidence="15">
    <location>
        <position position="275"/>
    </location>
    <ligand>
        <name>Fe cation</name>
        <dbReference type="ChEBI" id="CHEBI:24875"/>
    </ligand>
</feature>
<dbReference type="InterPro" id="IPR005850">
    <property type="entry name" value="GalP_Utransf_C"/>
</dbReference>
<dbReference type="InterPro" id="IPR019779">
    <property type="entry name" value="GalP_UDPtransf1_His-AS"/>
</dbReference>
<comment type="cofactor">
    <cofactor evidence="14">
        <name>Zn(2+)</name>
        <dbReference type="ChEBI" id="CHEBI:29105"/>
    </cofactor>
    <text evidence="14">Binds 1 zinc ion per subunit.</text>
</comment>
<evidence type="ECO:0000256" key="14">
    <source>
        <dbReference type="PIRSR" id="PIRSR000808-3"/>
    </source>
</evidence>
<dbReference type="InterPro" id="IPR036265">
    <property type="entry name" value="HIT-like_sf"/>
</dbReference>
<evidence type="ECO:0000256" key="12">
    <source>
        <dbReference type="NCBIfam" id="TIGR00209"/>
    </source>
</evidence>
<comment type="pathway">
    <text evidence="2 16">Carbohydrate metabolism; galactose metabolism.</text>
</comment>
<gene>
    <name evidence="19" type="ORF">GRI34_00125</name>
</gene>
<evidence type="ECO:0000259" key="18">
    <source>
        <dbReference type="Pfam" id="PF02744"/>
    </source>
</evidence>
<evidence type="ECO:0000313" key="19">
    <source>
        <dbReference type="EMBL" id="MXO94821.1"/>
    </source>
</evidence>
<comment type="similarity">
    <text evidence="3 16">Belongs to the galactose-1-phosphate uridylyltransferase type 1 family.</text>
</comment>
<evidence type="ECO:0000256" key="6">
    <source>
        <dbReference type="ARBA" id="ARBA00022679"/>
    </source>
</evidence>
<keyword evidence="8 14" id="KW-0479">Metal-binding</keyword>
<dbReference type="GO" id="GO:0033499">
    <property type="term" value="P:galactose catabolic process via UDP-galactose, Leloir pathway"/>
    <property type="evidence" value="ECO:0007669"/>
    <property type="project" value="TreeGrafter"/>
</dbReference>
<evidence type="ECO:0000259" key="17">
    <source>
        <dbReference type="Pfam" id="PF01087"/>
    </source>
</evidence>
<dbReference type="Proteomes" id="UP000432727">
    <property type="component" value="Unassembled WGS sequence"/>
</dbReference>
<comment type="cofactor">
    <cofactor evidence="15">
        <name>Fe cation</name>
        <dbReference type="ChEBI" id="CHEBI:24875"/>
    </cofactor>
    <text evidence="15">Binds 1 Fe cation per subunit.</text>
</comment>
<evidence type="ECO:0000256" key="16">
    <source>
        <dbReference type="RuleBase" id="RU000506"/>
    </source>
</evidence>
<evidence type="ECO:0000256" key="11">
    <source>
        <dbReference type="ARBA" id="ARBA00023277"/>
    </source>
</evidence>
<feature type="binding site" evidence="14">
    <location>
        <position position="158"/>
    </location>
    <ligand>
        <name>Zn(2+)</name>
        <dbReference type="ChEBI" id="CHEBI:29105"/>
    </ligand>
</feature>
<evidence type="ECO:0000256" key="1">
    <source>
        <dbReference type="ARBA" id="ARBA00001107"/>
    </source>
</evidence>
<dbReference type="Gene3D" id="3.30.428.10">
    <property type="entry name" value="HIT-like"/>
    <property type="match status" value="2"/>
</dbReference>